<dbReference type="FunFam" id="3.40.50.1100:FF:000007">
    <property type="entry name" value="L-threonine dehydratase catabolic TdcB"/>
    <property type="match status" value="1"/>
</dbReference>
<keyword evidence="4" id="KW-0456">Lyase</keyword>
<dbReference type="SUPFAM" id="SSF55021">
    <property type="entry name" value="ACT-like"/>
    <property type="match status" value="1"/>
</dbReference>
<dbReference type="AlphaFoldDB" id="A0A0G4HPQ0"/>
<dbReference type="InterPro" id="IPR036052">
    <property type="entry name" value="TrpB-like_PALP_sf"/>
</dbReference>
<evidence type="ECO:0000256" key="1">
    <source>
        <dbReference type="ARBA" id="ARBA00001933"/>
    </source>
</evidence>
<dbReference type="InterPro" id="IPR001926">
    <property type="entry name" value="TrpB-like_PALP"/>
</dbReference>
<dbReference type="InterPro" id="IPR044561">
    <property type="entry name" value="ACT_ThrD-II-like"/>
</dbReference>
<protein>
    <recommendedName>
        <fullName evidence="5">Tryptophan synthase beta chain-like PALP domain-containing protein</fullName>
    </recommendedName>
</protein>
<dbReference type="GO" id="GO:0009097">
    <property type="term" value="P:isoleucine biosynthetic process"/>
    <property type="evidence" value="ECO:0007669"/>
    <property type="project" value="TreeGrafter"/>
</dbReference>
<dbReference type="VEuPathDB" id="CryptoDB:Cvel_29900"/>
<proteinExistence type="inferred from homology"/>
<dbReference type="GO" id="GO:0003941">
    <property type="term" value="F:L-serine ammonia-lyase activity"/>
    <property type="evidence" value="ECO:0007669"/>
    <property type="project" value="TreeGrafter"/>
</dbReference>
<comment type="cofactor">
    <cofactor evidence="1">
        <name>pyridoxal 5'-phosphate</name>
        <dbReference type="ChEBI" id="CHEBI:597326"/>
    </cofactor>
</comment>
<name>A0A0G4HPQ0_9ALVE</name>
<dbReference type="InterPro" id="IPR045865">
    <property type="entry name" value="ACT-like_dom_sf"/>
</dbReference>
<dbReference type="CDD" id="cd04886">
    <property type="entry name" value="ACT_ThrD-II-like"/>
    <property type="match status" value="1"/>
</dbReference>
<dbReference type="EMBL" id="CDMZ01003396">
    <property type="protein sequence ID" value="CEM46202.1"/>
    <property type="molecule type" value="Genomic_DNA"/>
</dbReference>
<dbReference type="PANTHER" id="PTHR48078">
    <property type="entry name" value="THREONINE DEHYDRATASE, MITOCHONDRIAL-RELATED"/>
    <property type="match status" value="1"/>
</dbReference>
<dbReference type="GO" id="GO:0006567">
    <property type="term" value="P:L-threonine catabolic process"/>
    <property type="evidence" value="ECO:0007669"/>
    <property type="project" value="TreeGrafter"/>
</dbReference>
<dbReference type="Pfam" id="PF00291">
    <property type="entry name" value="PALP"/>
    <property type="match status" value="1"/>
</dbReference>
<evidence type="ECO:0000256" key="2">
    <source>
        <dbReference type="ARBA" id="ARBA00010869"/>
    </source>
</evidence>
<dbReference type="Gene3D" id="3.40.50.1100">
    <property type="match status" value="2"/>
</dbReference>
<evidence type="ECO:0000256" key="4">
    <source>
        <dbReference type="ARBA" id="ARBA00023239"/>
    </source>
</evidence>
<sequence>MHSLPVSFEDVATACYRIKSGIVMTECKWSEWLSAWCKMDVCIKKDYRQITGSFKERGARNALMLLSDKQKETGVMAASAGNHAQALAYHGFALGIPVTCLMPVVAPMTKVANCRKMGADVIIHGENIEESKNHAMETPSLAEKVYINGYDHPAIIAGAGTMGVEILDQVKGLDAIVVPVGGGGLIAGIALAVKTLSPSTRIIGVEPEFCPSMKAAVDAGSPTKVKSTPTLADGLNVPLVGSNAFDITRLLVDKLVTVSEKSIALAVLRMIEHEHVVLEGGGAAGLAAIFPEGPLHEELRNKRVAIPLCGSNIDVTTLGRVIDRGLAADSRLVRFVTVVKDVPGGIANLTKDIADNGASIRDIYHERAWLHTHVDMVQVKVVVEVTGAEHMTRVRQNLESKGYDLAWGIECNDTW</sequence>
<evidence type="ECO:0000259" key="5">
    <source>
        <dbReference type="Pfam" id="PF00291"/>
    </source>
</evidence>
<dbReference type="PhylomeDB" id="A0A0G4HPQ0"/>
<feature type="domain" description="Tryptophan synthase beta chain-like PALP" evidence="5">
    <location>
        <begin position="20"/>
        <end position="310"/>
    </location>
</feature>
<comment type="similarity">
    <text evidence="2">Belongs to the serine/threonine dehydratase family.</text>
</comment>
<dbReference type="SUPFAM" id="SSF53686">
    <property type="entry name" value="Tryptophan synthase beta subunit-like PLP-dependent enzymes"/>
    <property type="match status" value="1"/>
</dbReference>
<gene>
    <name evidence="6" type="ORF">Cvel_29900</name>
</gene>
<dbReference type="GO" id="GO:0004794">
    <property type="term" value="F:threonine deaminase activity"/>
    <property type="evidence" value="ECO:0007669"/>
    <property type="project" value="TreeGrafter"/>
</dbReference>
<evidence type="ECO:0000313" key="6">
    <source>
        <dbReference type="EMBL" id="CEM46202.1"/>
    </source>
</evidence>
<organism evidence="6">
    <name type="scientific">Chromera velia CCMP2878</name>
    <dbReference type="NCBI Taxonomy" id="1169474"/>
    <lineage>
        <taxon>Eukaryota</taxon>
        <taxon>Sar</taxon>
        <taxon>Alveolata</taxon>
        <taxon>Colpodellida</taxon>
        <taxon>Chromeraceae</taxon>
        <taxon>Chromera</taxon>
    </lineage>
</organism>
<dbReference type="CDD" id="cd01562">
    <property type="entry name" value="Thr-dehyd"/>
    <property type="match status" value="1"/>
</dbReference>
<accession>A0A0G4HPQ0</accession>
<reference evidence="6" key="1">
    <citation type="submission" date="2014-11" db="EMBL/GenBank/DDBJ databases">
        <authorList>
            <person name="Otto D Thomas"/>
            <person name="Naeem Raeece"/>
        </authorList>
    </citation>
    <scope>NUCLEOTIDE SEQUENCE</scope>
</reference>
<dbReference type="InterPro" id="IPR050147">
    <property type="entry name" value="Ser/Thr_Dehydratase"/>
</dbReference>
<keyword evidence="3" id="KW-0663">Pyridoxal phosphate</keyword>
<evidence type="ECO:0000256" key="3">
    <source>
        <dbReference type="ARBA" id="ARBA00022898"/>
    </source>
</evidence>
<dbReference type="PANTHER" id="PTHR48078:SF19">
    <property type="entry name" value="ACT DOMAIN-CONTAINING PROTEIN"/>
    <property type="match status" value="1"/>
</dbReference>
<dbReference type="GO" id="GO:0006565">
    <property type="term" value="P:L-serine catabolic process"/>
    <property type="evidence" value="ECO:0007669"/>
    <property type="project" value="TreeGrafter"/>
</dbReference>